<dbReference type="InterPro" id="IPR041118">
    <property type="entry name" value="Rx_N"/>
</dbReference>
<dbReference type="Gramene" id="mRNA:HanXRQr2_Chr13g0610801">
    <property type="protein sequence ID" value="mRNA:HanXRQr2_Chr13g0610801"/>
    <property type="gene ID" value="HanXRQr2_Chr13g0610801"/>
</dbReference>
<evidence type="ECO:0000256" key="2">
    <source>
        <dbReference type="ARBA" id="ARBA00022741"/>
    </source>
</evidence>
<name>A0A9K3EL10_HELAN</name>
<keyword evidence="2" id="KW-0547">Nucleotide-binding</keyword>
<protein>
    <recommendedName>
        <fullName evidence="4">Disease resistance N-terminal domain-containing protein</fullName>
    </recommendedName>
</protein>
<evidence type="ECO:0000313" key="5">
    <source>
        <dbReference type="EMBL" id="KAF5775323.1"/>
    </source>
</evidence>
<dbReference type="Proteomes" id="UP000215914">
    <property type="component" value="Unassembled WGS sequence"/>
</dbReference>
<keyword evidence="3" id="KW-0611">Plant defense</keyword>
<dbReference type="Gene3D" id="1.20.5.4130">
    <property type="match status" value="1"/>
</dbReference>
<dbReference type="AlphaFoldDB" id="A0A9K3EL10"/>
<keyword evidence="6" id="KW-1185">Reference proteome</keyword>
<dbReference type="EMBL" id="MNCJ02000328">
    <property type="protein sequence ID" value="KAF5775323.1"/>
    <property type="molecule type" value="Genomic_DNA"/>
</dbReference>
<evidence type="ECO:0000256" key="3">
    <source>
        <dbReference type="ARBA" id="ARBA00022821"/>
    </source>
</evidence>
<keyword evidence="1" id="KW-0677">Repeat</keyword>
<evidence type="ECO:0000313" key="6">
    <source>
        <dbReference type="Proteomes" id="UP000215914"/>
    </source>
</evidence>
<dbReference type="GO" id="GO:0006952">
    <property type="term" value="P:defense response"/>
    <property type="evidence" value="ECO:0007669"/>
    <property type="project" value="UniProtKB-KW"/>
</dbReference>
<gene>
    <name evidence="5" type="ORF">HanXRQr2_Chr13g0610801</name>
</gene>
<dbReference type="GO" id="GO:0000166">
    <property type="term" value="F:nucleotide binding"/>
    <property type="evidence" value="ECO:0007669"/>
    <property type="project" value="UniProtKB-KW"/>
</dbReference>
<sequence length="129" mass="14352">MSEIVLSAIFSMISDKLASAASASLEKLAPYNEIDPSEIEKLQRSLIQIQDLLLDASQKEITNRSVKLWLNDLQHLAYDTDDLLDDLATDAMHLSDEAETHTSKTLSTLTTVSKTFDLGSLFFLFVDTN</sequence>
<reference evidence="5" key="1">
    <citation type="journal article" date="2017" name="Nature">
        <title>The sunflower genome provides insights into oil metabolism, flowering and Asterid evolution.</title>
        <authorList>
            <person name="Badouin H."/>
            <person name="Gouzy J."/>
            <person name="Grassa C.J."/>
            <person name="Murat F."/>
            <person name="Staton S.E."/>
            <person name="Cottret L."/>
            <person name="Lelandais-Briere C."/>
            <person name="Owens G.L."/>
            <person name="Carrere S."/>
            <person name="Mayjonade B."/>
            <person name="Legrand L."/>
            <person name="Gill N."/>
            <person name="Kane N.C."/>
            <person name="Bowers J.E."/>
            <person name="Hubner S."/>
            <person name="Bellec A."/>
            <person name="Berard A."/>
            <person name="Berges H."/>
            <person name="Blanchet N."/>
            <person name="Boniface M.C."/>
            <person name="Brunel D."/>
            <person name="Catrice O."/>
            <person name="Chaidir N."/>
            <person name="Claudel C."/>
            <person name="Donnadieu C."/>
            <person name="Faraut T."/>
            <person name="Fievet G."/>
            <person name="Helmstetter N."/>
            <person name="King M."/>
            <person name="Knapp S.J."/>
            <person name="Lai Z."/>
            <person name="Le Paslier M.C."/>
            <person name="Lippi Y."/>
            <person name="Lorenzon L."/>
            <person name="Mandel J.R."/>
            <person name="Marage G."/>
            <person name="Marchand G."/>
            <person name="Marquand E."/>
            <person name="Bret-Mestries E."/>
            <person name="Morien E."/>
            <person name="Nambeesan S."/>
            <person name="Nguyen T."/>
            <person name="Pegot-Espagnet P."/>
            <person name="Pouilly N."/>
            <person name="Raftis F."/>
            <person name="Sallet E."/>
            <person name="Schiex T."/>
            <person name="Thomas J."/>
            <person name="Vandecasteele C."/>
            <person name="Vares D."/>
            <person name="Vear F."/>
            <person name="Vautrin S."/>
            <person name="Crespi M."/>
            <person name="Mangin B."/>
            <person name="Burke J.M."/>
            <person name="Salse J."/>
            <person name="Munos S."/>
            <person name="Vincourt P."/>
            <person name="Rieseberg L.H."/>
            <person name="Langlade N.B."/>
        </authorList>
    </citation>
    <scope>NUCLEOTIDE SEQUENCE</scope>
    <source>
        <tissue evidence="5">Leaves</tissue>
    </source>
</reference>
<dbReference type="Pfam" id="PF18052">
    <property type="entry name" value="Rx_N"/>
    <property type="match status" value="1"/>
</dbReference>
<evidence type="ECO:0000259" key="4">
    <source>
        <dbReference type="Pfam" id="PF18052"/>
    </source>
</evidence>
<proteinExistence type="predicted"/>
<feature type="domain" description="Disease resistance N-terminal" evidence="4">
    <location>
        <begin position="35"/>
        <end position="98"/>
    </location>
</feature>
<comment type="caution">
    <text evidence="5">The sequence shown here is derived from an EMBL/GenBank/DDBJ whole genome shotgun (WGS) entry which is preliminary data.</text>
</comment>
<organism evidence="5 6">
    <name type="scientific">Helianthus annuus</name>
    <name type="common">Common sunflower</name>
    <dbReference type="NCBI Taxonomy" id="4232"/>
    <lineage>
        <taxon>Eukaryota</taxon>
        <taxon>Viridiplantae</taxon>
        <taxon>Streptophyta</taxon>
        <taxon>Embryophyta</taxon>
        <taxon>Tracheophyta</taxon>
        <taxon>Spermatophyta</taxon>
        <taxon>Magnoliopsida</taxon>
        <taxon>eudicotyledons</taxon>
        <taxon>Gunneridae</taxon>
        <taxon>Pentapetalae</taxon>
        <taxon>asterids</taxon>
        <taxon>campanulids</taxon>
        <taxon>Asterales</taxon>
        <taxon>Asteraceae</taxon>
        <taxon>Asteroideae</taxon>
        <taxon>Heliantheae alliance</taxon>
        <taxon>Heliantheae</taxon>
        <taxon>Helianthus</taxon>
    </lineage>
</organism>
<evidence type="ECO:0000256" key="1">
    <source>
        <dbReference type="ARBA" id="ARBA00022737"/>
    </source>
</evidence>
<reference evidence="5" key="2">
    <citation type="submission" date="2020-06" db="EMBL/GenBank/DDBJ databases">
        <title>Helianthus annuus Genome sequencing and assembly Release 2.</title>
        <authorList>
            <person name="Gouzy J."/>
            <person name="Langlade N."/>
            <person name="Munos S."/>
        </authorList>
    </citation>
    <scope>NUCLEOTIDE SEQUENCE</scope>
    <source>
        <tissue evidence="5">Leaves</tissue>
    </source>
</reference>
<accession>A0A9K3EL10</accession>